<evidence type="ECO:0000313" key="1">
    <source>
        <dbReference type="EMBL" id="OAQ63897.1"/>
    </source>
</evidence>
<name>A0A179FES7_PURLI</name>
<organism evidence="1 2">
    <name type="scientific">Purpureocillium lilacinum</name>
    <name type="common">Paecilomyces lilacinus</name>
    <dbReference type="NCBI Taxonomy" id="33203"/>
    <lineage>
        <taxon>Eukaryota</taxon>
        <taxon>Fungi</taxon>
        <taxon>Dikarya</taxon>
        <taxon>Ascomycota</taxon>
        <taxon>Pezizomycotina</taxon>
        <taxon>Sordariomycetes</taxon>
        <taxon>Hypocreomycetidae</taxon>
        <taxon>Hypocreales</taxon>
        <taxon>Ophiocordycipitaceae</taxon>
        <taxon>Purpureocillium</taxon>
    </lineage>
</organism>
<protein>
    <submittedName>
        <fullName evidence="1">Uncharacterized protein</fullName>
    </submittedName>
</protein>
<dbReference type="AlphaFoldDB" id="A0A179FES7"/>
<dbReference type="EMBL" id="LSBH01000017">
    <property type="protein sequence ID" value="OAQ63897.1"/>
    <property type="molecule type" value="Genomic_DNA"/>
</dbReference>
<reference evidence="1 2" key="1">
    <citation type="submission" date="2016-01" db="EMBL/GenBank/DDBJ databases">
        <title>Biosynthesis of antibiotic leucinostatins and their inhibition on Phytophthora in bio-control Purpureocillium lilacinum.</title>
        <authorList>
            <person name="Wang G."/>
            <person name="Liu Z."/>
            <person name="Lin R."/>
            <person name="Li E."/>
            <person name="Mao Z."/>
            <person name="Ling J."/>
            <person name="Yin W."/>
            <person name="Xie B."/>
        </authorList>
    </citation>
    <scope>NUCLEOTIDE SEQUENCE [LARGE SCALE GENOMIC DNA]</scope>
    <source>
        <strain evidence="1">PLBJ-1</strain>
    </source>
</reference>
<accession>A0A179FES7</accession>
<sequence length="238" mass="27442">MLGRVYGACHHFIRQLRRREHQIDRALALRALPRLRAPWQQAAEAMLAHEVDDGLTFALPSRRNFIPAPEEVVAVEIACQHHVRTPAGPITEFSDQAIQERHRGRQRLVIVPFHVYRHHQYVPCGQSKHRGREVGRLDGHLFCLNVTSDPQQAPDRPRSVVCACWYHLRPVPVSYRARCHPAIHRASVRFRDRYHSKFLQVAVIHQTQLYWLLLSHVELQDAQALMHCCLGSSPGISK</sequence>
<dbReference type="Proteomes" id="UP000078240">
    <property type="component" value="Unassembled WGS sequence"/>
</dbReference>
<comment type="caution">
    <text evidence="1">The sequence shown here is derived from an EMBL/GenBank/DDBJ whole genome shotgun (WGS) entry which is preliminary data.</text>
</comment>
<evidence type="ECO:0000313" key="2">
    <source>
        <dbReference type="Proteomes" id="UP000078240"/>
    </source>
</evidence>
<proteinExistence type="predicted"/>
<gene>
    <name evidence="1" type="ORF">VFPBJ_11262</name>
</gene>